<feature type="transmembrane region" description="Helical" evidence="13">
    <location>
        <begin position="592"/>
        <end position="613"/>
    </location>
</feature>
<keyword evidence="9 17" id="KW-0675">Receptor</keyword>
<keyword evidence="14" id="KW-0732">Signal</keyword>
<evidence type="ECO:0000256" key="5">
    <source>
        <dbReference type="ARBA" id="ARBA00022692"/>
    </source>
</evidence>
<dbReference type="Gene3D" id="3.40.190.10">
    <property type="entry name" value="Periplasmic binding protein-like II"/>
    <property type="match status" value="1"/>
</dbReference>
<evidence type="ECO:0000256" key="6">
    <source>
        <dbReference type="ARBA" id="ARBA00022989"/>
    </source>
</evidence>
<dbReference type="PANTHER" id="PTHR42643:SF33">
    <property type="entry name" value="GLUTAMATE RECEPTOR 2-LIKE PROTEIN"/>
    <property type="match status" value="1"/>
</dbReference>
<dbReference type="Gene3D" id="1.10.287.70">
    <property type="match status" value="1"/>
</dbReference>
<protein>
    <submittedName>
        <fullName evidence="17">Ionotropic receptor 75d</fullName>
    </submittedName>
</protein>
<name>A0A6B9C7B7_9DIPT</name>
<feature type="transmembrane region" description="Helical" evidence="13">
    <location>
        <begin position="401"/>
        <end position="425"/>
    </location>
</feature>
<keyword evidence="3" id="KW-0813">Transport</keyword>
<feature type="transmembrane region" description="Helical" evidence="13">
    <location>
        <begin position="330"/>
        <end position="352"/>
    </location>
</feature>
<keyword evidence="6 13" id="KW-1133">Transmembrane helix</keyword>
<dbReference type="PANTHER" id="PTHR42643">
    <property type="entry name" value="IONOTROPIC RECEPTOR 20A-RELATED"/>
    <property type="match status" value="1"/>
</dbReference>
<keyword evidence="5 13" id="KW-0812">Transmembrane</keyword>
<evidence type="ECO:0000256" key="1">
    <source>
        <dbReference type="ARBA" id="ARBA00004651"/>
    </source>
</evidence>
<dbReference type="InterPro" id="IPR052192">
    <property type="entry name" value="Insect_Ionotropic_Sensory_Rcpt"/>
</dbReference>
<reference evidence="17" key="1">
    <citation type="submission" date="2018-11" db="EMBL/GenBank/DDBJ databases">
        <authorList>
            <person name="Zhao Y."/>
            <person name="Mu W."/>
            <person name="Zhou C."/>
        </authorList>
    </citation>
    <scope>NUCLEOTIDE SEQUENCE</scope>
</reference>
<feature type="chain" id="PRO_5025605707" evidence="14">
    <location>
        <begin position="25"/>
        <end position="628"/>
    </location>
</feature>
<evidence type="ECO:0000256" key="3">
    <source>
        <dbReference type="ARBA" id="ARBA00022448"/>
    </source>
</evidence>
<feature type="signal peptide" evidence="14">
    <location>
        <begin position="1"/>
        <end position="24"/>
    </location>
</feature>
<keyword evidence="8 13" id="KW-0472">Membrane</keyword>
<dbReference type="EMBL" id="MK249040">
    <property type="protein sequence ID" value="QGW45454.1"/>
    <property type="molecule type" value="mRNA"/>
</dbReference>
<dbReference type="SUPFAM" id="SSF53850">
    <property type="entry name" value="Periplasmic binding protein-like II"/>
    <property type="match status" value="1"/>
</dbReference>
<evidence type="ECO:0000256" key="12">
    <source>
        <dbReference type="ARBA" id="ARBA00023303"/>
    </source>
</evidence>
<evidence type="ECO:0000256" key="13">
    <source>
        <dbReference type="SAM" id="Phobius"/>
    </source>
</evidence>
<evidence type="ECO:0000259" key="16">
    <source>
        <dbReference type="Pfam" id="PF10613"/>
    </source>
</evidence>
<comment type="subcellular location">
    <subcellularLocation>
        <location evidence="1">Cell membrane</location>
        <topology evidence="1">Multi-pass membrane protein</topology>
    </subcellularLocation>
</comment>
<dbReference type="InterPro" id="IPR019594">
    <property type="entry name" value="Glu/Gly-bd"/>
</dbReference>
<sequence>MTLRALMRLFTLFQFALIANCVESDVVEAVKALFKEINKPLQPVAVTCWSVDASVNFVRSISNSQDYRISIFNDEEFEFSNVEPYQFNVFIVDIRCPNIQRIINQTDYLSGVNIKMVVIDSLIVTTEVNTMQEKMLDLFKDSAILPNSEVYFITRADNKTYNFAEVYRSAINQPLIVEMFLMNSLSDSHGLTRISRRRSLNGIELRASMVVTNNDSLSHLDDYRDKHIDTITKVCYILTNHLISYLNATVSYSIVSSWGYADANGEWSGMIGQLVRNEADLGATSLFFTADRVSVIQYIAMPSSTGSAFIFRAPKLSYTDNIFLLPFDDLVWICLGCLVLITAVCLLITVLAEVKIQSNGTRIDSDSGLLRARFSDVFLLVFGATCQQGSSVTPRSHSSRIITITAFVVLMFLYTSYAANIVALLQSPSSKIKSLKDLLDSRLKFGVDDTVFNHYYFSHAMEPVRKKIYEQKVRNKDGSENYMNLETGIENVRQGLFAFHTESGVGYKIIGETFYEDEKCGLREIKYLDVIDPWYAIQKNSSYLELFKTGLMRINEHGLQERENTRLYTRKPQCSGGGGHFVTASLVDTGPAMLVLVYGYVVAIMFLISEILVKRFYRNSKPRCEFLG</sequence>
<dbReference type="GO" id="GO:0015276">
    <property type="term" value="F:ligand-gated monoatomic ion channel activity"/>
    <property type="evidence" value="ECO:0007669"/>
    <property type="project" value="InterPro"/>
</dbReference>
<evidence type="ECO:0000259" key="15">
    <source>
        <dbReference type="Pfam" id="PF00060"/>
    </source>
</evidence>
<evidence type="ECO:0000256" key="7">
    <source>
        <dbReference type="ARBA" id="ARBA00023065"/>
    </source>
</evidence>
<evidence type="ECO:0000256" key="10">
    <source>
        <dbReference type="ARBA" id="ARBA00023180"/>
    </source>
</evidence>
<keyword evidence="4" id="KW-1003">Cell membrane</keyword>
<dbReference type="Pfam" id="PF00060">
    <property type="entry name" value="Lig_chan"/>
    <property type="match status" value="1"/>
</dbReference>
<feature type="domain" description="Ionotropic glutamate receptor L-glutamate and glycine-binding" evidence="16">
    <location>
        <begin position="235"/>
        <end position="314"/>
    </location>
</feature>
<evidence type="ECO:0000313" key="17">
    <source>
        <dbReference type="EMBL" id="QGW45454.1"/>
    </source>
</evidence>
<evidence type="ECO:0000256" key="4">
    <source>
        <dbReference type="ARBA" id="ARBA00022475"/>
    </source>
</evidence>
<dbReference type="InterPro" id="IPR001320">
    <property type="entry name" value="Iontro_rcpt_C"/>
</dbReference>
<dbReference type="AlphaFoldDB" id="A0A6B9C7B7"/>
<dbReference type="Pfam" id="PF10613">
    <property type="entry name" value="Lig_chan-Glu_bd"/>
    <property type="match status" value="1"/>
</dbReference>
<evidence type="ECO:0000256" key="2">
    <source>
        <dbReference type="ARBA" id="ARBA00008685"/>
    </source>
</evidence>
<accession>A0A6B9C7B7</accession>
<keyword evidence="12" id="KW-0407">Ion channel</keyword>
<evidence type="ECO:0000256" key="9">
    <source>
        <dbReference type="ARBA" id="ARBA00023170"/>
    </source>
</evidence>
<evidence type="ECO:0000256" key="11">
    <source>
        <dbReference type="ARBA" id="ARBA00023286"/>
    </source>
</evidence>
<keyword evidence="7" id="KW-0406">Ion transport</keyword>
<keyword evidence="11" id="KW-1071">Ligand-gated ion channel</keyword>
<comment type="similarity">
    <text evidence="2">Belongs to the glutamate-gated ion channel (TC 1.A.10.1) family.</text>
</comment>
<proteinExistence type="evidence at transcript level"/>
<dbReference type="GO" id="GO:0050906">
    <property type="term" value="P:detection of stimulus involved in sensory perception"/>
    <property type="evidence" value="ECO:0007669"/>
    <property type="project" value="UniProtKB-ARBA"/>
</dbReference>
<feature type="domain" description="Ionotropic glutamate receptor C-terminal" evidence="15">
    <location>
        <begin position="331"/>
        <end position="485"/>
    </location>
</feature>
<evidence type="ECO:0000256" key="8">
    <source>
        <dbReference type="ARBA" id="ARBA00023136"/>
    </source>
</evidence>
<evidence type="ECO:0000256" key="14">
    <source>
        <dbReference type="SAM" id="SignalP"/>
    </source>
</evidence>
<dbReference type="GO" id="GO:0005886">
    <property type="term" value="C:plasma membrane"/>
    <property type="evidence" value="ECO:0007669"/>
    <property type="project" value="UniProtKB-SubCell"/>
</dbReference>
<organism evidence="17">
    <name type="scientific">Bradysia odoriphaga</name>
    <dbReference type="NCBI Taxonomy" id="1564500"/>
    <lineage>
        <taxon>Eukaryota</taxon>
        <taxon>Metazoa</taxon>
        <taxon>Ecdysozoa</taxon>
        <taxon>Arthropoda</taxon>
        <taxon>Hexapoda</taxon>
        <taxon>Insecta</taxon>
        <taxon>Pterygota</taxon>
        <taxon>Neoptera</taxon>
        <taxon>Endopterygota</taxon>
        <taxon>Diptera</taxon>
        <taxon>Nematocera</taxon>
        <taxon>Sciaroidea</taxon>
        <taxon>Sciaridae</taxon>
        <taxon>Bradysia</taxon>
    </lineage>
</organism>
<keyword evidence="10" id="KW-0325">Glycoprotein</keyword>